<reference evidence="2 3" key="1">
    <citation type="submission" date="2013-12" db="EMBL/GenBank/DDBJ databases">
        <title>Draft genome of the parsitic nematode Ancylostoma duodenale.</title>
        <authorList>
            <person name="Mitreva M."/>
        </authorList>
    </citation>
    <scope>NUCLEOTIDE SEQUENCE [LARGE SCALE GENOMIC DNA]</scope>
    <source>
        <strain evidence="2 3">Zhejiang</strain>
    </source>
</reference>
<dbReference type="Pfam" id="PF14214">
    <property type="entry name" value="Helitron_like_N"/>
    <property type="match status" value="1"/>
</dbReference>
<name>A0A0C2FJJ3_9BILA</name>
<dbReference type="PANTHER" id="PTHR10492">
    <property type="match status" value="1"/>
</dbReference>
<evidence type="ECO:0000259" key="1">
    <source>
        <dbReference type="Pfam" id="PF14214"/>
    </source>
</evidence>
<evidence type="ECO:0000313" key="2">
    <source>
        <dbReference type="EMBL" id="KIH46904.1"/>
    </source>
</evidence>
<protein>
    <recommendedName>
        <fullName evidence="1">Helitron helicase-like domain-containing protein</fullName>
    </recommendedName>
</protein>
<dbReference type="EMBL" id="KN768331">
    <property type="protein sequence ID" value="KIH46904.1"/>
    <property type="molecule type" value="Genomic_DNA"/>
</dbReference>
<proteinExistence type="predicted"/>
<keyword evidence="3" id="KW-1185">Reference proteome</keyword>
<dbReference type="Proteomes" id="UP000054047">
    <property type="component" value="Unassembled WGS sequence"/>
</dbReference>
<accession>A0A0C2FJJ3</accession>
<sequence>MYAKIESERLLYIRLNQRKLRVDDYIHLRDAIANDADSTDIGRLVILPATFTGSPRHMHEYAQDAMLYARTCGRPDPFITFTCNPEWTEIKNELFPGQVPSDRHDLIARVFKQKLSKFMDVITKSYIFGETRCWLYSVEWQNRGLPHAHVLIWLKDKIHPTQIDTIISAEIPNPEQDPGLFEIITKNMIHGPCRLLNPNSPCMKDRKCSKRYPREFIQETQTGNDGYPLYRRRKPGEGGFAAVVKIRMNNQQTEVEVDNRWVVPYNPLFSKMFEAHINVEYCNSVKSIKHICKYVTKGNDMAVFRLEDENGALDEILQYLMGRFINTNEGVWNTLGFQFTNVIHLLYISAFIWKMDSVFIPLLTRRGREQQILLTLL</sequence>
<dbReference type="OrthoDB" id="10055660at2759"/>
<feature type="domain" description="Helitron helicase-like" evidence="1">
    <location>
        <begin position="1"/>
        <end position="152"/>
    </location>
</feature>
<dbReference type="InterPro" id="IPR025476">
    <property type="entry name" value="Helitron_helicase-like"/>
</dbReference>
<organism evidence="2 3">
    <name type="scientific">Ancylostoma duodenale</name>
    <dbReference type="NCBI Taxonomy" id="51022"/>
    <lineage>
        <taxon>Eukaryota</taxon>
        <taxon>Metazoa</taxon>
        <taxon>Ecdysozoa</taxon>
        <taxon>Nematoda</taxon>
        <taxon>Chromadorea</taxon>
        <taxon>Rhabditida</taxon>
        <taxon>Rhabditina</taxon>
        <taxon>Rhabditomorpha</taxon>
        <taxon>Strongyloidea</taxon>
        <taxon>Ancylostomatidae</taxon>
        <taxon>Ancylostomatinae</taxon>
        <taxon>Ancylostoma</taxon>
    </lineage>
</organism>
<evidence type="ECO:0000313" key="3">
    <source>
        <dbReference type="Proteomes" id="UP000054047"/>
    </source>
</evidence>
<gene>
    <name evidence="2" type="ORF">ANCDUO_23038</name>
</gene>
<dbReference type="AlphaFoldDB" id="A0A0C2FJJ3"/>
<dbReference type="PANTHER" id="PTHR10492:SF57">
    <property type="entry name" value="ATP-DEPENDENT DNA HELICASE"/>
    <property type="match status" value="1"/>
</dbReference>